<proteinExistence type="predicted"/>
<dbReference type="RefSeq" id="WP_252662322.1">
    <property type="nucleotide sequence ID" value="NZ_CP098611.1"/>
</dbReference>
<dbReference type="PROSITE" id="PS00409">
    <property type="entry name" value="PROKAR_NTER_METHYL"/>
    <property type="match status" value="1"/>
</dbReference>
<reference evidence="2" key="1">
    <citation type="submission" date="2022-06" db="EMBL/GenBank/DDBJ databases">
        <title>Genome sequence of Phormidium yuhuli AB48 isolated from an industrial photobioreactor environment.</title>
        <authorList>
            <person name="Qiu Y."/>
            <person name="Noonan A.J.C."/>
            <person name="Dofher K."/>
            <person name="Koch M."/>
            <person name="Kieft B."/>
            <person name="Lin X."/>
            <person name="Ziels R.M."/>
            <person name="Hallam S.J."/>
        </authorList>
    </citation>
    <scope>NUCLEOTIDE SEQUENCE</scope>
    <source>
        <strain evidence="2">AB48</strain>
    </source>
</reference>
<sequence length="247" mass="27520">MMTYLTQPWKPRLLSLLQKQHLLTDKNSGLTLIEGLVAILIVSAVTTAITPMMFLSVATRIQNRRSEQALQLAHGQIDQIRVLMEQGINDQTVIDRQLPPLAGENNVNDVGPPTGIFNNLLSTNSSCNDLTDLGQLSPNQAFPVDVNGDCEIDFYMQTFRTNEVTAVLNNSNNSIEVPIVFRMGVRVYYRNADFGNLETDQASLVMTTGEGQQRTRPLASLFTVMAQGDTTLSLDRYRIFLTDEVRP</sequence>
<organism evidence="2 3">
    <name type="scientific">Phormidium yuhuli AB48</name>
    <dbReference type="NCBI Taxonomy" id="2940671"/>
    <lineage>
        <taxon>Bacteria</taxon>
        <taxon>Bacillati</taxon>
        <taxon>Cyanobacteriota</taxon>
        <taxon>Cyanophyceae</taxon>
        <taxon>Oscillatoriophycideae</taxon>
        <taxon>Oscillatoriales</taxon>
        <taxon>Oscillatoriaceae</taxon>
        <taxon>Phormidium</taxon>
        <taxon>Phormidium yuhuli</taxon>
    </lineage>
</organism>
<evidence type="ECO:0000313" key="2">
    <source>
        <dbReference type="EMBL" id="USR90306.1"/>
    </source>
</evidence>
<keyword evidence="1" id="KW-0472">Membrane</keyword>
<dbReference type="InterPro" id="IPR012902">
    <property type="entry name" value="N_methyl_site"/>
</dbReference>
<keyword evidence="3" id="KW-1185">Reference proteome</keyword>
<accession>A0ABY5ANE3</accession>
<evidence type="ECO:0000313" key="3">
    <source>
        <dbReference type="Proteomes" id="UP001056708"/>
    </source>
</evidence>
<dbReference type="EMBL" id="CP098611">
    <property type="protein sequence ID" value="USR90306.1"/>
    <property type="molecule type" value="Genomic_DNA"/>
</dbReference>
<keyword evidence="1" id="KW-0812">Transmembrane</keyword>
<feature type="transmembrane region" description="Helical" evidence="1">
    <location>
        <begin position="36"/>
        <end position="58"/>
    </location>
</feature>
<dbReference type="Proteomes" id="UP001056708">
    <property type="component" value="Chromosome"/>
</dbReference>
<name>A0ABY5ANE3_9CYAN</name>
<keyword evidence="1" id="KW-1133">Transmembrane helix</keyword>
<gene>
    <name evidence="2" type="ORF">NEA10_15860</name>
</gene>
<protein>
    <submittedName>
        <fullName evidence="2">Type II secretion system GspH family protein</fullName>
    </submittedName>
</protein>
<evidence type="ECO:0000256" key="1">
    <source>
        <dbReference type="SAM" id="Phobius"/>
    </source>
</evidence>